<name>A0AA88E0L7_FICCA</name>
<organism evidence="3 4">
    <name type="scientific">Ficus carica</name>
    <name type="common">Common fig</name>
    <dbReference type="NCBI Taxonomy" id="3494"/>
    <lineage>
        <taxon>Eukaryota</taxon>
        <taxon>Viridiplantae</taxon>
        <taxon>Streptophyta</taxon>
        <taxon>Embryophyta</taxon>
        <taxon>Tracheophyta</taxon>
        <taxon>Spermatophyta</taxon>
        <taxon>Magnoliopsida</taxon>
        <taxon>eudicotyledons</taxon>
        <taxon>Gunneridae</taxon>
        <taxon>Pentapetalae</taxon>
        <taxon>rosids</taxon>
        <taxon>fabids</taxon>
        <taxon>Rosales</taxon>
        <taxon>Moraceae</taxon>
        <taxon>Ficeae</taxon>
        <taxon>Ficus</taxon>
    </lineage>
</organism>
<protein>
    <recommendedName>
        <fullName evidence="2">CCHC-type domain-containing protein</fullName>
    </recommendedName>
</protein>
<proteinExistence type="predicted"/>
<comment type="caution">
    <text evidence="3">The sequence shown here is derived from an EMBL/GenBank/DDBJ whole genome shotgun (WGS) entry which is preliminary data.</text>
</comment>
<evidence type="ECO:0000259" key="2">
    <source>
        <dbReference type="PROSITE" id="PS50158"/>
    </source>
</evidence>
<dbReference type="PROSITE" id="PS50158">
    <property type="entry name" value="ZF_CCHC"/>
    <property type="match status" value="1"/>
</dbReference>
<sequence>MLDFCYGCGIVGHAVSMCPEEDNYVDAEELGYGDWLRSESTGRSQARVRETADKGTFLITTISSPATENAAPDIQGCSKTENQGLTSERAMERVDFSIKKVGNVVISKAKGAERGDSDLGVKAILGPGGVGPSAEVRDKNGNSPTTEILPSKKNWKRLAREKNVGTETNASSNLGKKIREIADGIVSVAEWGDVKIRKFLSSIFTQLDGGVDGG</sequence>
<reference evidence="3" key="1">
    <citation type="submission" date="2023-07" db="EMBL/GenBank/DDBJ databases">
        <title>draft genome sequence of fig (Ficus carica).</title>
        <authorList>
            <person name="Takahashi T."/>
            <person name="Nishimura K."/>
        </authorList>
    </citation>
    <scope>NUCLEOTIDE SEQUENCE</scope>
</reference>
<dbReference type="Proteomes" id="UP001187192">
    <property type="component" value="Unassembled WGS sequence"/>
</dbReference>
<gene>
    <name evidence="3" type="ORF">TIFTF001_033414</name>
</gene>
<feature type="domain" description="CCHC-type" evidence="2">
    <location>
        <begin position="5"/>
        <end position="20"/>
    </location>
</feature>
<dbReference type="EMBL" id="BTGU01000176">
    <property type="protein sequence ID" value="GMN64360.1"/>
    <property type="molecule type" value="Genomic_DNA"/>
</dbReference>
<dbReference type="GO" id="GO:0008270">
    <property type="term" value="F:zinc ion binding"/>
    <property type="evidence" value="ECO:0007669"/>
    <property type="project" value="UniProtKB-KW"/>
</dbReference>
<evidence type="ECO:0000313" key="3">
    <source>
        <dbReference type="EMBL" id="GMN64360.1"/>
    </source>
</evidence>
<dbReference type="InterPro" id="IPR001878">
    <property type="entry name" value="Znf_CCHC"/>
</dbReference>
<accession>A0AA88E0L7</accession>
<dbReference type="AlphaFoldDB" id="A0AA88E0L7"/>
<evidence type="ECO:0000256" key="1">
    <source>
        <dbReference type="PROSITE-ProRule" id="PRU00047"/>
    </source>
</evidence>
<dbReference type="GO" id="GO:0003676">
    <property type="term" value="F:nucleic acid binding"/>
    <property type="evidence" value="ECO:0007669"/>
    <property type="project" value="InterPro"/>
</dbReference>
<keyword evidence="1" id="KW-0479">Metal-binding</keyword>
<keyword evidence="1" id="KW-0863">Zinc-finger</keyword>
<keyword evidence="4" id="KW-1185">Reference proteome</keyword>
<keyword evidence="1" id="KW-0862">Zinc</keyword>
<evidence type="ECO:0000313" key="4">
    <source>
        <dbReference type="Proteomes" id="UP001187192"/>
    </source>
</evidence>